<gene>
    <name evidence="8" type="primary">trpF</name>
    <name evidence="10" type="ORF">EYG76_02210</name>
</gene>
<keyword evidence="6 8" id="KW-0057">Aromatic amino acid biosynthesis</keyword>
<evidence type="ECO:0000313" key="10">
    <source>
        <dbReference type="EMBL" id="HIP17099.1"/>
    </source>
</evidence>
<dbReference type="NCBIfam" id="NF002304">
    <property type="entry name" value="PRK01222.2-4"/>
    <property type="match status" value="1"/>
</dbReference>
<comment type="pathway">
    <text evidence="2 8">Amino-acid biosynthesis; L-tryptophan biosynthesis; L-tryptophan from chorismate: step 3/5.</text>
</comment>
<organism evidence="10 11">
    <name type="scientific">Methanothermococcus okinawensis</name>
    <dbReference type="NCBI Taxonomy" id="155863"/>
    <lineage>
        <taxon>Archaea</taxon>
        <taxon>Methanobacteriati</taxon>
        <taxon>Methanobacteriota</taxon>
        <taxon>Methanomada group</taxon>
        <taxon>Methanococci</taxon>
        <taxon>Methanococcales</taxon>
        <taxon>Methanococcaceae</taxon>
        <taxon>Methanothermococcus</taxon>
    </lineage>
</organism>
<comment type="catalytic activity">
    <reaction evidence="1 8">
        <text>N-(5-phospho-beta-D-ribosyl)anthranilate = 1-(2-carboxyphenylamino)-1-deoxy-D-ribulose 5-phosphate</text>
        <dbReference type="Rhea" id="RHEA:21540"/>
        <dbReference type="ChEBI" id="CHEBI:18277"/>
        <dbReference type="ChEBI" id="CHEBI:58613"/>
        <dbReference type="EC" id="5.3.1.24"/>
    </reaction>
</comment>
<dbReference type="Proteomes" id="UP000605144">
    <property type="component" value="Unassembled WGS sequence"/>
</dbReference>
<dbReference type="InterPro" id="IPR044643">
    <property type="entry name" value="TrpF_fam"/>
</dbReference>
<evidence type="ECO:0000313" key="11">
    <source>
        <dbReference type="Proteomes" id="UP000605144"/>
    </source>
</evidence>
<dbReference type="InterPro" id="IPR013785">
    <property type="entry name" value="Aldolase_TIM"/>
</dbReference>
<dbReference type="Pfam" id="PF00697">
    <property type="entry name" value="PRAI"/>
    <property type="match status" value="1"/>
</dbReference>
<dbReference type="AlphaFoldDB" id="A0A832YT25"/>
<reference evidence="10" key="1">
    <citation type="journal article" date="2020" name="ISME J.">
        <title>Gammaproteobacteria mediating utilization of methyl-, sulfur- and petroleum organic compounds in deep ocean hydrothermal plumes.</title>
        <authorList>
            <person name="Zhou Z."/>
            <person name="Liu Y."/>
            <person name="Pan J."/>
            <person name="Cron B.R."/>
            <person name="Toner B.M."/>
            <person name="Anantharaman K."/>
            <person name="Breier J.A."/>
            <person name="Dick G.J."/>
            <person name="Li M."/>
        </authorList>
    </citation>
    <scope>NUCLEOTIDE SEQUENCE</scope>
    <source>
        <strain evidence="10">SZUA-1385</strain>
    </source>
</reference>
<accession>A0A832YT25</accession>
<comment type="caution">
    <text evidence="10">The sequence shown here is derived from an EMBL/GenBank/DDBJ whole genome shotgun (WGS) entry which is preliminary data.</text>
</comment>
<evidence type="ECO:0000256" key="8">
    <source>
        <dbReference type="HAMAP-Rule" id="MF_00135"/>
    </source>
</evidence>
<evidence type="ECO:0000259" key="9">
    <source>
        <dbReference type="Pfam" id="PF00697"/>
    </source>
</evidence>
<keyword evidence="5 8" id="KW-0822">Tryptophan biosynthesis</keyword>
<keyword evidence="4 8" id="KW-0028">Amino-acid biosynthesis</keyword>
<evidence type="ECO:0000256" key="7">
    <source>
        <dbReference type="ARBA" id="ARBA00023235"/>
    </source>
</evidence>
<dbReference type="GO" id="GO:0000162">
    <property type="term" value="P:L-tryptophan biosynthetic process"/>
    <property type="evidence" value="ECO:0007669"/>
    <property type="project" value="UniProtKB-UniRule"/>
</dbReference>
<evidence type="ECO:0000256" key="1">
    <source>
        <dbReference type="ARBA" id="ARBA00001164"/>
    </source>
</evidence>
<dbReference type="EC" id="5.3.1.24" evidence="8"/>
<sequence>MFIKICGIKSLRELKIVEKYANATGVIVESTSKRTISLSKSKELIKNSNIPVFTVSTLEDFESWSNIVEKTKTEYIQIHSDMEPDAIEKLKEEYGLFIMKAFKVPKSTSSPERDAEKIINQIMEYYNIIDRVLLDTGKGCGVTHDHRISKIICKTVGKNFEIVLAGGLNPENVGEIVNYVQPFGVDASSGVERNNEKNEELIKLFVNAVRSN</sequence>
<dbReference type="InterPro" id="IPR001240">
    <property type="entry name" value="PRAI_dom"/>
</dbReference>
<dbReference type="InterPro" id="IPR011060">
    <property type="entry name" value="RibuloseP-bd_barrel"/>
</dbReference>
<dbReference type="PANTHER" id="PTHR42894:SF1">
    <property type="entry name" value="N-(5'-PHOSPHORIBOSYL)ANTHRANILATE ISOMERASE"/>
    <property type="match status" value="1"/>
</dbReference>
<keyword evidence="7 8" id="KW-0413">Isomerase</keyword>
<dbReference type="CDD" id="cd00405">
    <property type="entry name" value="PRAI"/>
    <property type="match status" value="1"/>
</dbReference>
<evidence type="ECO:0000256" key="4">
    <source>
        <dbReference type="ARBA" id="ARBA00022605"/>
    </source>
</evidence>
<dbReference type="GO" id="GO:0004640">
    <property type="term" value="F:phosphoribosylanthranilate isomerase activity"/>
    <property type="evidence" value="ECO:0007669"/>
    <property type="project" value="UniProtKB-UniRule"/>
</dbReference>
<feature type="domain" description="N-(5'phosphoribosyl) anthranilate isomerase (PRAI)" evidence="9">
    <location>
        <begin position="4"/>
        <end position="207"/>
    </location>
</feature>
<dbReference type="UniPathway" id="UPA00035">
    <property type="reaction ID" value="UER00042"/>
</dbReference>
<dbReference type="SUPFAM" id="SSF51366">
    <property type="entry name" value="Ribulose-phoshate binding barrel"/>
    <property type="match status" value="1"/>
</dbReference>
<protein>
    <recommendedName>
        <fullName evidence="8">N-(5'-phosphoribosyl)anthranilate isomerase</fullName>
        <shortName evidence="8">PRAI</shortName>
        <ecNumber evidence="8">5.3.1.24</ecNumber>
    </recommendedName>
</protein>
<comment type="similarity">
    <text evidence="3 8">Belongs to the TrpF family.</text>
</comment>
<evidence type="ECO:0000256" key="6">
    <source>
        <dbReference type="ARBA" id="ARBA00023141"/>
    </source>
</evidence>
<dbReference type="PANTHER" id="PTHR42894">
    <property type="entry name" value="N-(5'-PHOSPHORIBOSYL)ANTHRANILATE ISOMERASE"/>
    <property type="match status" value="1"/>
</dbReference>
<dbReference type="HAMAP" id="MF_00135">
    <property type="entry name" value="PRAI"/>
    <property type="match status" value="1"/>
</dbReference>
<evidence type="ECO:0000256" key="3">
    <source>
        <dbReference type="ARBA" id="ARBA00007571"/>
    </source>
</evidence>
<dbReference type="EMBL" id="DQSV01000044">
    <property type="protein sequence ID" value="HIP17099.1"/>
    <property type="molecule type" value="Genomic_DNA"/>
</dbReference>
<name>A0A832YT25_9EURY</name>
<evidence type="ECO:0000256" key="5">
    <source>
        <dbReference type="ARBA" id="ARBA00022822"/>
    </source>
</evidence>
<dbReference type="Gene3D" id="3.20.20.70">
    <property type="entry name" value="Aldolase class I"/>
    <property type="match status" value="1"/>
</dbReference>
<evidence type="ECO:0000256" key="2">
    <source>
        <dbReference type="ARBA" id="ARBA00004664"/>
    </source>
</evidence>
<proteinExistence type="inferred from homology"/>